<gene>
    <name evidence="2" type="ORF">CGZ75_00235</name>
</gene>
<accession>A0A229NZY6</accession>
<name>A0A229NZY6_9BACL</name>
<keyword evidence="3" id="KW-1185">Reference proteome</keyword>
<dbReference type="Proteomes" id="UP000215145">
    <property type="component" value="Unassembled WGS sequence"/>
</dbReference>
<dbReference type="EMBL" id="NMUQ01000001">
    <property type="protein sequence ID" value="OXM15215.1"/>
    <property type="molecule type" value="Genomic_DNA"/>
</dbReference>
<evidence type="ECO:0000256" key="1">
    <source>
        <dbReference type="SAM" id="Coils"/>
    </source>
</evidence>
<protein>
    <submittedName>
        <fullName evidence="2">RNA polymerase subunit sigma-24</fullName>
    </submittedName>
</protein>
<reference evidence="2 3" key="1">
    <citation type="submission" date="2017-07" db="EMBL/GenBank/DDBJ databases">
        <title>Paenibacillus herberti R33 genome sequencing and assembly.</title>
        <authorList>
            <person name="Su W."/>
        </authorList>
    </citation>
    <scope>NUCLEOTIDE SEQUENCE [LARGE SCALE GENOMIC DNA]</scope>
    <source>
        <strain evidence="2 3">R33</strain>
    </source>
</reference>
<sequence>MMLTSEALIGGIGSALRKPLDELIDELNNKQVESLVHDEAQRYRELKLQIKVLGNYSVGAGLTVSRLNQEDQLQDLHRRLRTMPSYMYLNKHEQKLETIAHAYLDKYPTGTKSQLASIPRKGNDLEDDRLLRELRGKLEKVIEARAGKMGDYDSVLERMAKLQELQAEQEQLEEALSLLEEQKDGYGHLVRLYYFERRTAEASAMSLCISRPTFFRWKPAAARMFLRILEWQRE</sequence>
<dbReference type="OrthoDB" id="2655247at2"/>
<dbReference type="RefSeq" id="WP_089522045.1">
    <property type="nucleotide sequence ID" value="NZ_NMUQ01000001.1"/>
</dbReference>
<proteinExistence type="predicted"/>
<evidence type="ECO:0000313" key="2">
    <source>
        <dbReference type="EMBL" id="OXM15215.1"/>
    </source>
</evidence>
<evidence type="ECO:0000313" key="3">
    <source>
        <dbReference type="Proteomes" id="UP000215145"/>
    </source>
</evidence>
<comment type="caution">
    <text evidence="2">The sequence shown here is derived from an EMBL/GenBank/DDBJ whole genome shotgun (WGS) entry which is preliminary data.</text>
</comment>
<keyword evidence="1" id="KW-0175">Coiled coil</keyword>
<organism evidence="2 3">
    <name type="scientific">Paenibacillus herberti</name>
    <dbReference type="NCBI Taxonomy" id="1619309"/>
    <lineage>
        <taxon>Bacteria</taxon>
        <taxon>Bacillati</taxon>
        <taxon>Bacillota</taxon>
        <taxon>Bacilli</taxon>
        <taxon>Bacillales</taxon>
        <taxon>Paenibacillaceae</taxon>
        <taxon>Paenibacillus</taxon>
    </lineage>
</organism>
<dbReference type="AlphaFoldDB" id="A0A229NZY6"/>
<feature type="coiled-coil region" evidence="1">
    <location>
        <begin position="152"/>
        <end position="185"/>
    </location>
</feature>